<gene>
    <name evidence="7" type="ORF">DM02DRAFT_472471</name>
</gene>
<keyword evidence="4" id="KW-0560">Oxidoreductase</keyword>
<dbReference type="OrthoDB" id="16820at2759"/>
<dbReference type="Proteomes" id="UP000244855">
    <property type="component" value="Unassembled WGS sequence"/>
</dbReference>
<dbReference type="GO" id="GO:0071949">
    <property type="term" value="F:FAD binding"/>
    <property type="evidence" value="ECO:0007669"/>
    <property type="project" value="InterPro"/>
</dbReference>
<sequence length="125" mass="13907">RIAKVISCFSSVLKWKLVHHAELERWTRGNVALLGDCAHPTLPYQAQGAAMAVEDGATLGYLLGCFLRTSSSTLSRKEIDVASVLKLYESVQKPFTTMNVKRVGVNREMYHLPDGEEQISRDGEL</sequence>
<dbReference type="InterPro" id="IPR050493">
    <property type="entry name" value="FAD-dep_Monooxygenase_BioMet"/>
</dbReference>
<keyword evidence="3" id="KW-0274">FAD</keyword>
<dbReference type="InterPro" id="IPR002938">
    <property type="entry name" value="FAD-bd"/>
</dbReference>
<dbReference type="PANTHER" id="PTHR13789">
    <property type="entry name" value="MONOOXYGENASE"/>
    <property type="match status" value="1"/>
</dbReference>
<name>A0A2V1DGY0_9PLEO</name>
<protein>
    <recommendedName>
        <fullName evidence="6">FAD-binding domain-containing protein</fullName>
    </recommendedName>
</protein>
<keyword evidence="2" id="KW-0285">Flavoprotein</keyword>
<dbReference type="EMBL" id="KZ805436">
    <property type="protein sequence ID" value="PVH97426.1"/>
    <property type="molecule type" value="Genomic_DNA"/>
</dbReference>
<evidence type="ECO:0000259" key="6">
    <source>
        <dbReference type="Pfam" id="PF01494"/>
    </source>
</evidence>
<evidence type="ECO:0000256" key="4">
    <source>
        <dbReference type="ARBA" id="ARBA00023002"/>
    </source>
</evidence>
<feature type="non-terminal residue" evidence="7">
    <location>
        <position position="1"/>
    </location>
</feature>
<accession>A0A2V1DGY0</accession>
<dbReference type="STRING" id="97972.A0A2V1DGY0"/>
<dbReference type="Gene3D" id="3.50.50.60">
    <property type="entry name" value="FAD/NAD(P)-binding domain"/>
    <property type="match status" value="1"/>
</dbReference>
<reference evidence="7 8" key="1">
    <citation type="journal article" date="2018" name="Sci. Rep.">
        <title>Comparative genomics provides insights into the lifestyle and reveals functional heterogeneity of dark septate endophytic fungi.</title>
        <authorList>
            <person name="Knapp D.G."/>
            <person name="Nemeth J.B."/>
            <person name="Barry K."/>
            <person name="Hainaut M."/>
            <person name="Henrissat B."/>
            <person name="Johnson J."/>
            <person name="Kuo A."/>
            <person name="Lim J.H.P."/>
            <person name="Lipzen A."/>
            <person name="Nolan M."/>
            <person name="Ohm R.A."/>
            <person name="Tamas L."/>
            <person name="Grigoriev I.V."/>
            <person name="Spatafora J.W."/>
            <person name="Nagy L.G."/>
            <person name="Kovacs G.M."/>
        </authorList>
    </citation>
    <scope>NUCLEOTIDE SEQUENCE [LARGE SCALE GENOMIC DNA]</scope>
    <source>
        <strain evidence="7 8">DSE2036</strain>
    </source>
</reference>
<evidence type="ECO:0000313" key="8">
    <source>
        <dbReference type="Proteomes" id="UP000244855"/>
    </source>
</evidence>
<dbReference type="SUPFAM" id="SSF51905">
    <property type="entry name" value="FAD/NAD(P)-binding domain"/>
    <property type="match status" value="1"/>
</dbReference>
<dbReference type="Pfam" id="PF01494">
    <property type="entry name" value="FAD_binding_3"/>
    <property type="match status" value="1"/>
</dbReference>
<feature type="non-terminal residue" evidence="7">
    <location>
        <position position="125"/>
    </location>
</feature>
<dbReference type="InterPro" id="IPR036188">
    <property type="entry name" value="FAD/NAD-bd_sf"/>
</dbReference>
<dbReference type="PANTHER" id="PTHR13789:SF311">
    <property type="entry name" value="HYDROXYLASE, PUTATIVE (AFU_ORTHOLOGUE AFUA_5G10180)-RELATED"/>
    <property type="match status" value="1"/>
</dbReference>
<evidence type="ECO:0000313" key="7">
    <source>
        <dbReference type="EMBL" id="PVH97426.1"/>
    </source>
</evidence>
<organism evidence="7 8">
    <name type="scientific">Periconia macrospinosa</name>
    <dbReference type="NCBI Taxonomy" id="97972"/>
    <lineage>
        <taxon>Eukaryota</taxon>
        <taxon>Fungi</taxon>
        <taxon>Dikarya</taxon>
        <taxon>Ascomycota</taxon>
        <taxon>Pezizomycotina</taxon>
        <taxon>Dothideomycetes</taxon>
        <taxon>Pleosporomycetidae</taxon>
        <taxon>Pleosporales</taxon>
        <taxon>Massarineae</taxon>
        <taxon>Periconiaceae</taxon>
        <taxon>Periconia</taxon>
    </lineage>
</organism>
<proteinExistence type="inferred from homology"/>
<evidence type="ECO:0000256" key="1">
    <source>
        <dbReference type="ARBA" id="ARBA00007992"/>
    </source>
</evidence>
<evidence type="ECO:0000256" key="5">
    <source>
        <dbReference type="ARBA" id="ARBA00023033"/>
    </source>
</evidence>
<dbReference type="AlphaFoldDB" id="A0A2V1DGY0"/>
<comment type="similarity">
    <text evidence="1">Belongs to the paxM FAD-dependent monooxygenase family.</text>
</comment>
<evidence type="ECO:0000256" key="2">
    <source>
        <dbReference type="ARBA" id="ARBA00022630"/>
    </source>
</evidence>
<keyword evidence="5" id="KW-0503">Monooxygenase</keyword>
<feature type="domain" description="FAD-binding" evidence="6">
    <location>
        <begin position="19"/>
        <end position="72"/>
    </location>
</feature>
<dbReference type="GO" id="GO:0004497">
    <property type="term" value="F:monooxygenase activity"/>
    <property type="evidence" value="ECO:0007669"/>
    <property type="project" value="UniProtKB-KW"/>
</dbReference>
<evidence type="ECO:0000256" key="3">
    <source>
        <dbReference type="ARBA" id="ARBA00022827"/>
    </source>
</evidence>
<keyword evidence="8" id="KW-1185">Reference proteome</keyword>